<organism evidence="1 2">
    <name type="scientific">Eumeta variegata</name>
    <name type="common">Bagworm moth</name>
    <name type="synonym">Eumeta japonica</name>
    <dbReference type="NCBI Taxonomy" id="151549"/>
    <lineage>
        <taxon>Eukaryota</taxon>
        <taxon>Metazoa</taxon>
        <taxon>Ecdysozoa</taxon>
        <taxon>Arthropoda</taxon>
        <taxon>Hexapoda</taxon>
        <taxon>Insecta</taxon>
        <taxon>Pterygota</taxon>
        <taxon>Neoptera</taxon>
        <taxon>Endopterygota</taxon>
        <taxon>Lepidoptera</taxon>
        <taxon>Glossata</taxon>
        <taxon>Ditrysia</taxon>
        <taxon>Tineoidea</taxon>
        <taxon>Psychidae</taxon>
        <taxon>Oiketicinae</taxon>
        <taxon>Eumeta</taxon>
    </lineage>
</organism>
<reference evidence="1 2" key="1">
    <citation type="journal article" date="2019" name="Commun. Biol.">
        <title>The bagworm genome reveals a unique fibroin gene that provides high tensile strength.</title>
        <authorList>
            <person name="Kono N."/>
            <person name="Nakamura H."/>
            <person name="Ohtoshi R."/>
            <person name="Tomita M."/>
            <person name="Numata K."/>
            <person name="Arakawa K."/>
        </authorList>
    </citation>
    <scope>NUCLEOTIDE SEQUENCE [LARGE SCALE GENOMIC DNA]</scope>
</reference>
<gene>
    <name evidence="1" type="ORF">EVAR_41041_1</name>
</gene>
<dbReference type="Proteomes" id="UP000299102">
    <property type="component" value="Unassembled WGS sequence"/>
</dbReference>
<evidence type="ECO:0000313" key="2">
    <source>
        <dbReference type="Proteomes" id="UP000299102"/>
    </source>
</evidence>
<keyword evidence="2" id="KW-1185">Reference proteome</keyword>
<protein>
    <submittedName>
        <fullName evidence="1">Uncharacterized protein</fullName>
    </submittedName>
</protein>
<dbReference type="AlphaFoldDB" id="A0A4C1Z361"/>
<comment type="caution">
    <text evidence="1">The sequence shown here is derived from an EMBL/GenBank/DDBJ whole genome shotgun (WGS) entry which is preliminary data.</text>
</comment>
<sequence length="117" mass="12962">MERRSPELREAVSESYTLAVWSRALLSIRRNRYSIPTTDKIHRRDFNLKQIEHLPVPSDGTSSRRRSKLSTLTTGVGSLVTLSLSICNGKTAGVHASGMRCLSMTPPRGSVAGRRKP</sequence>
<name>A0A4C1Z361_EUMVA</name>
<accession>A0A4C1Z361</accession>
<evidence type="ECO:0000313" key="1">
    <source>
        <dbReference type="EMBL" id="GBP81045.1"/>
    </source>
</evidence>
<dbReference type="EMBL" id="BGZK01001493">
    <property type="protein sequence ID" value="GBP81045.1"/>
    <property type="molecule type" value="Genomic_DNA"/>
</dbReference>
<proteinExistence type="predicted"/>